<proteinExistence type="predicted"/>
<accession>A0A5Y3XGC1</accession>
<reference evidence="1" key="1">
    <citation type="submission" date="2018-06" db="EMBL/GenBank/DDBJ databases">
        <authorList>
            <person name="Ashton P.M."/>
            <person name="Dallman T."/>
            <person name="Nair S."/>
            <person name="De Pinna E."/>
            <person name="Peters T."/>
            <person name="Grant K."/>
        </authorList>
    </citation>
    <scope>NUCLEOTIDE SEQUENCE [LARGE SCALE GENOMIC DNA]</scope>
    <source>
        <strain evidence="1">318584</strain>
    </source>
</reference>
<organism evidence="1">
    <name type="scientific">Salmonella enterica subsp. salamae</name>
    <dbReference type="NCBI Taxonomy" id="59202"/>
    <lineage>
        <taxon>Bacteria</taxon>
        <taxon>Pseudomonadati</taxon>
        <taxon>Pseudomonadota</taxon>
        <taxon>Gammaproteobacteria</taxon>
        <taxon>Enterobacterales</taxon>
        <taxon>Enterobacteriaceae</taxon>
        <taxon>Salmonella</taxon>
    </lineage>
</organism>
<dbReference type="Proteomes" id="UP000839747">
    <property type="component" value="Unassembled WGS sequence"/>
</dbReference>
<feature type="non-terminal residue" evidence="1">
    <location>
        <position position="78"/>
    </location>
</feature>
<name>A0A5Y3XGC1_SALER</name>
<comment type="caution">
    <text evidence="1">The sequence shown here is derived from an EMBL/GenBank/DDBJ whole genome shotgun (WGS) entry which is preliminary data.</text>
</comment>
<sequence length="78" mass="8734">MKERTTLCSVDQTMRQTLATFSGNVSILLFFHITYPPQLLYGLAIPIYYPDAHLSTYAAGDKQPDVRLRIDLSDIGNG</sequence>
<gene>
    <name evidence="1" type="ORF">DNU24_25200</name>
</gene>
<dbReference type="AlphaFoldDB" id="A0A5Y3XGC1"/>
<protein>
    <submittedName>
        <fullName evidence="1">Uncharacterized protein</fullName>
    </submittedName>
</protein>
<dbReference type="EMBL" id="AAIYKG010000071">
    <property type="protein sequence ID" value="ECJ4508827.1"/>
    <property type="molecule type" value="Genomic_DNA"/>
</dbReference>
<evidence type="ECO:0000313" key="1">
    <source>
        <dbReference type="EMBL" id="ECJ4508827.1"/>
    </source>
</evidence>